<name>A0A7R9K912_TIMGE</name>
<comment type="cofactor">
    <cofactor evidence="1">
        <name>heme</name>
        <dbReference type="ChEBI" id="CHEBI:30413"/>
    </cofactor>
</comment>
<comment type="function">
    <text evidence="2">May be involved in the metabolism of insect hormones and in the breakdown of synthetic insecticides.</text>
</comment>
<feature type="compositionally biased region" description="Low complexity" evidence="14">
    <location>
        <begin position="259"/>
        <end position="273"/>
    </location>
</feature>
<evidence type="ECO:0000256" key="4">
    <source>
        <dbReference type="ARBA" id="ARBA00004406"/>
    </source>
</evidence>
<evidence type="ECO:0000256" key="1">
    <source>
        <dbReference type="ARBA" id="ARBA00001971"/>
    </source>
</evidence>
<keyword evidence="6" id="KW-0349">Heme</keyword>
<evidence type="ECO:0000256" key="12">
    <source>
        <dbReference type="ARBA" id="ARBA00023033"/>
    </source>
</evidence>
<dbReference type="GO" id="GO:0020037">
    <property type="term" value="F:heme binding"/>
    <property type="evidence" value="ECO:0007669"/>
    <property type="project" value="InterPro"/>
</dbReference>
<dbReference type="InterPro" id="IPR036396">
    <property type="entry name" value="Cyt_P450_sf"/>
</dbReference>
<evidence type="ECO:0000256" key="13">
    <source>
        <dbReference type="ARBA" id="ARBA00023136"/>
    </source>
</evidence>
<keyword evidence="7" id="KW-0479">Metal-binding</keyword>
<feature type="compositionally biased region" description="Low complexity" evidence="14">
    <location>
        <begin position="336"/>
        <end position="350"/>
    </location>
</feature>
<dbReference type="SUPFAM" id="SSF48264">
    <property type="entry name" value="Cytochrome P450"/>
    <property type="match status" value="1"/>
</dbReference>
<dbReference type="InterPro" id="IPR001128">
    <property type="entry name" value="Cyt_P450"/>
</dbReference>
<organism evidence="15">
    <name type="scientific">Timema genevievae</name>
    <name type="common">Walking stick</name>
    <dbReference type="NCBI Taxonomy" id="629358"/>
    <lineage>
        <taxon>Eukaryota</taxon>
        <taxon>Metazoa</taxon>
        <taxon>Ecdysozoa</taxon>
        <taxon>Arthropoda</taxon>
        <taxon>Hexapoda</taxon>
        <taxon>Insecta</taxon>
        <taxon>Pterygota</taxon>
        <taxon>Neoptera</taxon>
        <taxon>Polyneoptera</taxon>
        <taxon>Phasmatodea</taxon>
        <taxon>Timematodea</taxon>
        <taxon>Timematoidea</taxon>
        <taxon>Timematidae</taxon>
        <taxon>Timema</taxon>
    </lineage>
</organism>
<protein>
    <recommendedName>
        <fullName evidence="16">Cytochrome P450</fullName>
    </recommendedName>
</protein>
<evidence type="ECO:0000256" key="5">
    <source>
        <dbReference type="ARBA" id="ARBA00010617"/>
    </source>
</evidence>
<dbReference type="Pfam" id="PF00067">
    <property type="entry name" value="p450"/>
    <property type="match status" value="1"/>
</dbReference>
<evidence type="ECO:0000256" key="8">
    <source>
        <dbReference type="ARBA" id="ARBA00022824"/>
    </source>
</evidence>
<feature type="compositionally biased region" description="Basic residues" evidence="14">
    <location>
        <begin position="312"/>
        <end position="323"/>
    </location>
</feature>
<reference evidence="15" key="1">
    <citation type="submission" date="2020-11" db="EMBL/GenBank/DDBJ databases">
        <authorList>
            <person name="Tran Van P."/>
        </authorList>
    </citation>
    <scope>NUCLEOTIDE SEQUENCE</scope>
</reference>
<keyword evidence="13" id="KW-0472">Membrane</keyword>
<feature type="compositionally biased region" description="Polar residues" evidence="14">
    <location>
        <begin position="324"/>
        <end position="333"/>
    </location>
</feature>
<evidence type="ECO:0000256" key="10">
    <source>
        <dbReference type="ARBA" id="ARBA00023002"/>
    </source>
</evidence>
<comment type="subcellular location">
    <subcellularLocation>
        <location evidence="4">Endoplasmic reticulum membrane</location>
        <topology evidence="4">Peripheral membrane protein</topology>
    </subcellularLocation>
    <subcellularLocation>
        <location evidence="3">Microsome membrane</location>
        <topology evidence="3">Peripheral membrane protein</topology>
    </subcellularLocation>
</comment>
<comment type="similarity">
    <text evidence="5">Belongs to the cytochrome P450 family.</text>
</comment>
<dbReference type="GO" id="GO:0005506">
    <property type="term" value="F:iron ion binding"/>
    <property type="evidence" value="ECO:0007669"/>
    <property type="project" value="InterPro"/>
</dbReference>
<dbReference type="AlphaFoldDB" id="A0A7R9K912"/>
<dbReference type="PANTHER" id="PTHR24292">
    <property type="entry name" value="CYTOCHROME P450"/>
    <property type="match status" value="1"/>
</dbReference>
<dbReference type="EMBL" id="OE847960">
    <property type="protein sequence ID" value="CAD7611964.1"/>
    <property type="molecule type" value="Genomic_DNA"/>
</dbReference>
<evidence type="ECO:0008006" key="16">
    <source>
        <dbReference type="Google" id="ProtNLM"/>
    </source>
</evidence>
<keyword evidence="10" id="KW-0560">Oxidoreductase</keyword>
<evidence type="ECO:0000256" key="11">
    <source>
        <dbReference type="ARBA" id="ARBA00023004"/>
    </source>
</evidence>
<dbReference type="GO" id="GO:0005789">
    <property type="term" value="C:endoplasmic reticulum membrane"/>
    <property type="evidence" value="ECO:0007669"/>
    <property type="project" value="UniProtKB-SubCell"/>
</dbReference>
<accession>A0A7R9K912</accession>
<keyword evidence="9" id="KW-0492">Microsome</keyword>
<proteinExistence type="inferred from homology"/>
<dbReference type="PANTHER" id="PTHR24292:SF84">
    <property type="entry name" value="CYTOCHROME P450 28A5-RELATED"/>
    <property type="match status" value="1"/>
</dbReference>
<keyword evidence="11" id="KW-0408">Iron</keyword>
<evidence type="ECO:0000256" key="2">
    <source>
        <dbReference type="ARBA" id="ARBA00003690"/>
    </source>
</evidence>
<dbReference type="GO" id="GO:0004497">
    <property type="term" value="F:monooxygenase activity"/>
    <property type="evidence" value="ECO:0007669"/>
    <property type="project" value="UniProtKB-KW"/>
</dbReference>
<dbReference type="InterPro" id="IPR050476">
    <property type="entry name" value="Insect_CytP450_Detox"/>
</dbReference>
<evidence type="ECO:0000256" key="3">
    <source>
        <dbReference type="ARBA" id="ARBA00004174"/>
    </source>
</evidence>
<dbReference type="Gene3D" id="1.10.630.10">
    <property type="entry name" value="Cytochrome P450"/>
    <property type="match status" value="1"/>
</dbReference>
<evidence type="ECO:0000256" key="9">
    <source>
        <dbReference type="ARBA" id="ARBA00022848"/>
    </source>
</evidence>
<evidence type="ECO:0000313" key="15">
    <source>
        <dbReference type="EMBL" id="CAD7611964.1"/>
    </source>
</evidence>
<dbReference type="GO" id="GO:0016705">
    <property type="term" value="F:oxidoreductase activity, acting on paired donors, with incorporation or reduction of molecular oxygen"/>
    <property type="evidence" value="ECO:0007669"/>
    <property type="project" value="InterPro"/>
</dbReference>
<gene>
    <name evidence="15" type="ORF">TGEB3V08_LOCUS11083</name>
</gene>
<evidence type="ECO:0000256" key="6">
    <source>
        <dbReference type="ARBA" id="ARBA00022617"/>
    </source>
</evidence>
<evidence type="ECO:0000256" key="7">
    <source>
        <dbReference type="ARBA" id="ARBA00022723"/>
    </source>
</evidence>
<keyword evidence="8" id="KW-0256">Endoplasmic reticulum</keyword>
<keyword evidence="12" id="KW-0503">Monooxygenase</keyword>
<evidence type="ECO:0000256" key="14">
    <source>
        <dbReference type="SAM" id="MobiDB-lite"/>
    </source>
</evidence>
<feature type="region of interest" description="Disordered" evidence="14">
    <location>
        <begin position="213"/>
        <end position="357"/>
    </location>
</feature>
<sequence>MMGRLQLESRNSEGHPFGGFFKFRQPRIVLRDPELIKNVIVKDFIHFQYNDFQVAIHADPLFGKNPFCLKGEAWKVTRNQLTPGFTTGRIKAIYPHMREVCEELIEYMDQQSHVTPWARPVIPDVLSFFLPTRQGQILVYSDIAACEISASVPRQASPGNQEITILSWIIAFTDPSNSYVKENRLVWTMSWDVVDTSLAPCLFPPHLHRPRHPPSLLPGTAPQSMSSRPSVTSAPLYTAPKRTLPSDSEDRVTSFPCVDSSSESVDVEGLSSLPDLSLMRDESSQGSDDESEGFQTSGDNGGPGQGVPALTKGKKRRKPKGKNTSRASPQPGTSGSGPAPKAKGKIPPIILCDLEDY</sequence>
<feature type="compositionally biased region" description="Polar residues" evidence="14">
    <location>
        <begin position="221"/>
        <end position="235"/>
    </location>
</feature>